<gene>
    <name evidence="13" type="ORF">DIURU_000202</name>
</gene>
<evidence type="ECO:0000313" key="13">
    <source>
        <dbReference type="EMBL" id="KAA8908413.1"/>
    </source>
</evidence>
<keyword evidence="10" id="KW-0175">Coiled coil</keyword>
<dbReference type="GO" id="GO:0005634">
    <property type="term" value="C:nucleus"/>
    <property type="evidence" value="ECO:0007669"/>
    <property type="project" value="UniProtKB-SubCell"/>
</dbReference>
<dbReference type="GeneID" id="54778855"/>
<dbReference type="GO" id="GO:0003723">
    <property type="term" value="F:RNA binding"/>
    <property type="evidence" value="ECO:0007669"/>
    <property type="project" value="UniProtKB-UniRule"/>
</dbReference>
<comment type="subcellular location">
    <subcellularLocation>
        <location evidence="1">Nucleus</location>
    </subcellularLocation>
</comment>
<feature type="domain" description="RRM" evidence="12">
    <location>
        <begin position="301"/>
        <end position="379"/>
    </location>
</feature>
<dbReference type="OMA" id="FNNTCIQ"/>
<dbReference type="Gene3D" id="3.30.70.330">
    <property type="match status" value="5"/>
</dbReference>
<dbReference type="CDD" id="cd12565">
    <property type="entry name" value="RRM1_MRD1"/>
    <property type="match status" value="1"/>
</dbReference>
<keyword evidence="7" id="KW-0539">Nucleus</keyword>
<dbReference type="InterPro" id="IPR035979">
    <property type="entry name" value="RBD_domain_sf"/>
</dbReference>
<dbReference type="Proteomes" id="UP000449547">
    <property type="component" value="Unassembled WGS sequence"/>
</dbReference>
<reference evidence="13 14" key="1">
    <citation type="submission" date="2019-07" db="EMBL/GenBank/DDBJ databases">
        <title>Genome assembly of two rare yeast pathogens: Diutina rugosa and Trichomonascus ciferrii.</title>
        <authorList>
            <person name="Mixao V."/>
            <person name="Saus E."/>
            <person name="Hansen A."/>
            <person name="Lass-Flor C."/>
            <person name="Gabaldon T."/>
        </authorList>
    </citation>
    <scope>NUCLEOTIDE SEQUENCE [LARGE SCALE GENOMIC DNA]</scope>
    <source>
        <strain evidence="13 14">CBS 613</strain>
    </source>
</reference>
<evidence type="ECO:0000256" key="3">
    <source>
        <dbReference type="ARBA" id="ARBA00013428"/>
    </source>
</evidence>
<comment type="caution">
    <text evidence="13">The sequence shown here is derived from an EMBL/GenBank/DDBJ whole genome shotgun (WGS) entry which is preliminary data.</text>
</comment>
<dbReference type="RefSeq" id="XP_034015013.1">
    <property type="nucleotide sequence ID" value="XM_034154626.1"/>
</dbReference>
<keyword evidence="5" id="KW-0677">Repeat</keyword>
<dbReference type="InterPro" id="IPR000504">
    <property type="entry name" value="RRM_dom"/>
</dbReference>
<evidence type="ECO:0000256" key="4">
    <source>
        <dbReference type="ARBA" id="ARBA00022552"/>
    </source>
</evidence>
<feature type="region of interest" description="Disordered" evidence="11">
    <location>
        <begin position="250"/>
        <end position="299"/>
    </location>
</feature>
<sequence length="837" mass="94090">MSRVIVKGLPPYFDEAKLRSHFAHDGAYAVTDVKLMRKRSGESRRFGFVGFRSDDDAAAAVKYFNMSFIDTARISVEIAKSFGDENVPLSMKERQKRKRQMLEEKEQRLAAREARYQESKRARKHTIDDEINANPELKEYINALNDKRSWADNDHADGSGAPSAAEFERKMAEQEAETARIEENDSDNEYQDFGAKNQEDEEDEEMMIPLTNNDETNEDNVEEKVEDDGLARDENVSDLDWLIQRRKRMAEANNDENEEDKQTNDDDDNSKQQSKQQSKPVSKQPPVEPEPTPEDTIRATGRLFIRNILYTATEDDFRKLFEKFGDLEEVHVAVDTRTGKSKGFVYIQFSNPENAVKSFQALDKTIFQGRLLHILPAKAKKDHTLDEFDLKNMPLKKQRELKRKQSAAKQQFQWNSLYMSQDAVLESVAQKLGVSKRELLDPTSSSSAVKQALAEADVIGEVRRYFESHGVDLVSFETAKEKDDRIILVKNFPHGTSSSEIGELFAPYGAIDRILMPPQAATIAIVEFRDAPSARSAFSKLSYRKFKQGILYLEKGPKGIFTRAATDAEKQAAGAVSSEPVVEAKTTAEDAIETNEIDDDDDVVSGPTVSVFVKNLNFETTSAQLSAVFDGLPGFVVGVVKTKPNPKDTSKPLSMGYGFVEFRTKDQAETAIKTLDGYVLQGHRIQLKLSHRPGTQTDTNDETKSKSKKKGSAKIIIKNLPFEATRKDVVELLGAFGQLKSCRVPKKFDKSARGFAFVEFALAKEAEAAMDQLKGVHLLGRRLVMQYAEADSANPEEEIEKMMAKAQKQQGTRQLAEMRGMGKGKTQLEEDNDDELA</sequence>
<dbReference type="FunFam" id="3.30.70.330:FF:000247">
    <property type="entry name" value="Multiple RNA-binding domain-containing protein 1"/>
    <property type="match status" value="1"/>
</dbReference>
<comment type="similarity">
    <text evidence="2">Belongs to the RRM MRD1 family.</text>
</comment>
<dbReference type="EMBL" id="SWFT01000008">
    <property type="protein sequence ID" value="KAA8908413.1"/>
    <property type="molecule type" value="Genomic_DNA"/>
</dbReference>
<dbReference type="InterPro" id="IPR012677">
    <property type="entry name" value="Nucleotide-bd_a/b_plait_sf"/>
</dbReference>
<evidence type="ECO:0000256" key="6">
    <source>
        <dbReference type="ARBA" id="ARBA00022884"/>
    </source>
</evidence>
<evidence type="ECO:0000313" key="14">
    <source>
        <dbReference type="Proteomes" id="UP000449547"/>
    </source>
</evidence>
<protein>
    <recommendedName>
        <fullName evidence="3">Multiple RNA-binding domain-containing protein 1</fullName>
    </recommendedName>
</protein>
<feature type="domain" description="RRM" evidence="12">
    <location>
        <begin position="2"/>
        <end position="81"/>
    </location>
</feature>
<dbReference type="GO" id="GO:0006364">
    <property type="term" value="P:rRNA processing"/>
    <property type="evidence" value="ECO:0007669"/>
    <property type="project" value="UniProtKB-KW"/>
</dbReference>
<dbReference type="OrthoDB" id="439639at2759"/>
<keyword evidence="8" id="KW-0687">Ribonucleoprotein</keyword>
<evidence type="ECO:0000256" key="2">
    <source>
        <dbReference type="ARBA" id="ARBA00008033"/>
    </source>
</evidence>
<evidence type="ECO:0000256" key="10">
    <source>
        <dbReference type="SAM" id="Coils"/>
    </source>
</evidence>
<accession>A0A642V5R4</accession>
<feature type="region of interest" description="Disordered" evidence="11">
    <location>
        <begin position="805"/>
        <end position="837"/>
    </location>
</feature>
<feature type="region of interest" description="Disordered" evidence="11">
    <location>
        <begin position="150"/>
        <end position="233"/>
    </location>
</feature>
<feature type="compositionally biased region" description="Acidic residues" evidence="11">
    <location>
        <begin position="215"/>
        <end position="226"/>
    </location>
</feature>
<keyword evidence="6 9" id="KW-0694">RNA-binding</keyword>
<feature type="coiled-coil region" evidence="10">
    <location>
        <begin position="92"/>
        <end position="122"/>
    </location>
</feature>
<evidence type="ECO:0000256" key="11">
    <source>
        <dbReference type="SAM" id="MobiDB-lite"/>
    </source>
</evidence>
<dbReference type="SMART" id="SM00360">
    <property type="entry name" value="RRM"/>
    <property type="match status" value="5"/>
</dbReference>
<feature type="region of interest" description="Disordered" evidence="11">
    <location>
        <begin position="689"/>
        <end position="710"/>
    </location>
</feature>
<dbReference type="SUPFAM" id="SSF54928">
    <property type="entry name" value="RNA-binding domain, RBD"/>
    <property type="match status" value="4"/>
</dbReference>
<feature type="compositionally biased region" description="Basic and acidic residues" evidence="11">
    <location>
        <begin position="166"/>
        <end position="183"/>
    </location>
</feature>
<evidence type="ECO:0000256" key="1">
    <source>
        <dbReference type="ARBA" id="ARBA00004123"/>
    </source>
</evidence>
<evidence type="ECO:0000256" key="9">
    <source>
        <dbReference type="PROSITE-ProRule" id="PRU00176"/>
    </source>
</evidence>
<feature type="domain" description="RRM" evidence="12">
    <location>
        <begin position="713"/>
        <end position="790"/>
    </location>
</feature>
<dbReference type="AlphaFoldDB" id="A0A642V5R4"/>
<evidence type="ECO:0000259" key="12">
    <source>
        <dbReference type="PROSITE" id="PS50102"/>
    </source>
</evidence>
<evidence type="ECO:0000256" key="8">
    <source>
        <dbReference type="ARBA" id="ARBA00023274"/>
    </source>
</evidence>
<proteinExistence type="inferred from homology"/>
<evidence type="ECO:0000256" key="5">
    <source>
        <dbReference type="ARBA" id="ARBA00022737"/>
    </source>
</evidence>
<feature type="domain" description="RRM" evidence="12">
    <location>
        <begin position="609"/>
        <end position="692"/>
    </location>
</feature>
<keyword evidence="14" id="KW-1185">Reference proteome</keyword>
<feature type="domain" description="RRM" evidence="12">
    <location>
        <begin position="485"/>
        <end position="558"/>
    </location>
</feature>
<dbReference type="PROSITE" id="PS50102">
    <property type="entry name" value="RRM"/>
    <property type="match status" value="5"/>
</dbReference>
<dbReference type="InterPro" id="IPR003954">
    <property type="entry name" value="RRM_euk-type"/>
</dbReference>
<dbReference type="GO" id="GO:1990904">
    <property type="term" value="C:ribonucleoprotein complex"/>
    <property type="evidence" value="ECO:0007669"/>
    <property type="project" value="UniProtKB-KW"/>
</dbReference>
<organism evidence="13 14">
    <name type="scientific">Diutina rugosa</name>
    <name type="common">Yeast</name>
    <name type="synonym">Candida rugosa</name>
    <dbReference type="NCBI Taxonomy" id="5481"/>
    <lineage>
        <taxon>Eukaryota</taxon>
        <taxon>Fungi</taxon>
        <taxon>Dikarya</taxon>
        <taxon>Ascomycota</taxon>
        <taxon>Saccharomycotina</taxon>
        <taxon>Pichiomycetes</taxon>
        <taxon>Debaryomycetaceae</taxon>
        <taxon>Diutina</taxon>
    </lineage>
</organism>
<dbReference type="VEuPathDB" id="FungiDB:DIURU_000202"/>
<keyword evidence="4" id="KW-0698">rRNA processing</keyword>
<dbReference type="Pfam" id="PF00076">
    <property type="entry name" value="RRM_1"/>
    <property type="match status" value="5"/>
</dbReference>
<dbReference type="SMART" id="SM00361">
    <property type="entry name" value="RRM_1"/>
    <property type="match status" value="3"/>
</dbReference>
<evidence type="ECO:0000256" key="7">
    <source>
        <dbReference type="ARBA" id="ARBA00023242"/>
    </source>
</evidence>
<dbReference type="PANTHER" id="PTHR10352">
    <property type="entry name" value="EUKARYOTIC TRANSLATION INITIATION FACTOR 3 SUBUNIT G"/>
    <property type="match status" value="1"/>
</dbReference>
<name>A0A642V5R4_DIURU</name>